<dbReference type="PRINTS" id="PR00420">
    <property type="entry name" value="RNGMNOXGNASE"/>
</dbReference>
<keyword evidence="5" id="KW-0963">Cytoplasm</keyword>
<feature type="binding site" evidence="5">
    <location>
        <position position="111"/>
    </location>
    <ligand>
        <name>FAD</name>
        <dbReference type="ChEBI" id="CHEBI:57692"/>
    </ligand>
</feature>
<dbReference type="GO" id="GO:0046677">
    <property type="term" value="P:response to antibiotic"/>
    <property type="evidence" value="ECO:0007669"/>
    <property type="project" value="InterPro"/>
</dbReference>
<evidence type="ECO:0000313" key="8">
    <source>
        <dbReference type="EMBL" id="OPH57741.1"/>
    </source>
</evidence>
<dbReference type="RefSeq" id="WP_079413260.1">
    <property type="nucleotide sequence ID" value="NZ_MBTG01000012.1"/>
</dbReference>
<keyword evidence="4 5" id="KW-0503">Monooxygenase</keyword>
<comment type="domain">
    <text evidence="5">Consists of an N-terminal FAD-binding domain with a Rossman fold and a C-terminal substrate-binding domain.</text>
</comment>
<evidence type="ECO:0000256" key="1">
    <source>
        <dbReference type="ARBA" id="ARBA00022630"/>
    </source>
</evidence>
<comment type="caution">
    <text evidence="8">The sequence shown here is derived from an EMBL/GenBank/DDBJ whole genome shotgun (WGS) entry which is preliminary data.</text>
</comment>
<evidence type="ECO:0000256" key="6">
    <source>
        <dbReference type="SAM" id="MobiDB-lite"/>
    </source>
</evidence>
<keyword evidence="2 5" id="KW-0274">FAD</keyword>
<dbReference type="PANTHER" id="PTHR46972:SF1">
    <property type="entry name" value="FAD DEPENDENT OXIDOREDUCTASE DOMAIN-CONTAINING PROTEIN"/>
    <property type="match status" value="1"/>
</dbReference>
<gene>
    <name evidence="8" type="ORF">BC351_04315</name>
</gene>
<dbReference type="InterPro" id="IPR036188">
    <property type="entry name" value="FAD/NAD-bd_sf"/>
</dbReference>
<dbReference type="EMBL" id="MBTG01000012">
    <property type="protein sequence ID" value="OPH57741.1"/>
    <property type="molecule type" value="Genomic_DNA"/>
</dbReference>
<dbReference type="PANTHER" id="PTHR46972">
    <property type="entry name" value="MONOOXYGENASE ASQM-RELATED"/>
    <property type="match status" value="1"/>
</dbReference>
<comment type="subunit">
    <text evidence="5">Monomer.</text>
</comment>
<feature type="binding site" evidence="5">
    <location>
        <position position="305"/>
    </location>
    <ligand>
        <name>FAD</name>
        <dbReference type="ChEBI" id="CHEBI:57692"/>
    </ligand>
</feature>
<keyword evidence="9" id="KW-1185">Reference proteome</keyword>
<protein>
    <recommendedName>
        <fullName evidence="5">Flavin-dependent monooxygenase</fullName>
    </recommendedName>
    <alternativeName>
        <fullName evidence="5">TetX monooxygenase</fullName>
        <shortName evidence="5">TetX</shortName>
        <ecNumber evidence="5">1.14.13.-</ecNumber>
    </alternativeName>
</protein>
<name>A0A1V4HKF8_9BACL</name>
<feature type="region of interest" description="Disordered" evidence="6">
    <location>
        <begin position="39"/>
        <end position="58"/>
    </location>
</feature>
<comment type="subcellular location">
    <subcellularLocation>
        <location evidence="5">Cytoplasm</location>
    </subcellularLocation>
</comment>
<dbReference type="STRING" id="1469647.BC351_04315"/>
<evidence type="ECO:0000256" key="5">
    <source>
        <dbReference type="HAMAP-Rule" id="MF_00845"/>
    </source>
</evidence>
<dbReference type="GO" id="GO:0004497">
    <property type="term" value="F:monooxygenase activity"/>
    <property type="evidence" value="ECO:0007669"/>
    <property type="project" value="UniProtKB-UniRule"/>
</dbReference>
<proteinExistence type="inferred from homology"/>
<evidence type="ECO:0000256" key="3">
    <source>
        <dbReference type="ARBA" id="ARBA00023002"/>
    </source>
</evidence>
<comment type="similarity">
    <text evidence="5">Belongs to the aromatic-ring hydroxylase family. TetX subfamily.</text>
</comment>
<feature type="domain" description="FAD-binding" evidence="7">
    <location>
        <begin position="12"/>
        <end position="335"/>
    </location>
</feature>
<sequence>MTNAKAKKEQGIAIVGAGPGGLTLARILQQHGVKTVVYERETSPDSRKQGGSLDIHHDSGQKALREAGLIDQFETLARYEGQEFRLMDKTGKVYLDEGAESSEGDRPEIDRGTLRELLLSSIDPAFIHWGHNLIKAIPLDNGQHELHFENGHVDTVDLVVAADGAFSRIRPLLTDSVPAYSGLSMVEMYIENAAIAHPEIIALNSRGKMFALADHKGILGQLNGDGRICVYLSFEIEKEWLDTCGIPFDQTEAAKQQLLEHFADWDESLKNYIRYADGPLLPRRIYMLPVGLQWTHKPGVTLIGDAAHLMSPFAGEGVNLAMLDAAELALSIIQHDDVNQAIEAYEKKMYVYSSQSAGESEANLKLIFSDDAAAKLKDLMNQYQAHFNETSNQ</sequence>
<evidence type="ECO:0000313" key="9">
    <source>
        <dbReference type="Proteomes" id="UP000190626"/>
    </source>
</evidence>
<comment type="function">
    <text evidence="5">An FAD-requiring monooxygenase active on some tetracycline antibiotic derivatives, which leads to their inactivation. Hydroxylates carbon 11a of tetracycline and some analogs.</text>
</comment>
<keyword evidence="5" id="KW-0521">NADP</keyword>
<reference evidence="9" key="1">
    <citation type="submission" date="2016-07" db="EMBL/GenBank/DDBJ databases">
        <authorList>
            <person name="Florea S."/>
            <person name="Webb J.S."/>
            <person name="Jaromczyk J."/>
            <person name="Schardl C.L."/>
        </authorList>
    </citation>
    <scope>NUCLEOTIDE SEQUENCE [LARGE SCALE GENOMIC DNA]</scope>
    <source>
        <strain evidence="9">CY1</strain>
    </source>
</reference>
<dbReference type="GO" id="GO:0005737">
    <property type="term" value="C:cytoplasm"/>
    <property type="evidence" value="ECO:0007669"/>
    <property type="project" value="UniProtKB-SubCell"/>
</dbReference>
<comment type="catalytic activity">
    <reaction evidence="5">
        <text>a tetracycline + NADPH + O2 + H(+) = an 11a-hydroxytetracycline + NADP(+) + H2O</text>
        <dbReference type="Rhea" id="RHEA:61444"/>
        <dbReference type="ChEBI" id="CHEBI:15377"/>
        <dbReference type="ChEBI" id="CHEBI:15378"/>
        <dbReference type="ChEBI" id="CHEBI:15379"/>
        <dbReference type="ChEBI" id="CHEBI:57783"/>
        <dbReference type="ChEBI" id="CHEBI:58349"/>
        <dbReference type="ChEBI" id="CHEBI:144644"/>
        <dbReference type="ChEBI" id="CHEBI:144645"/>
    </reaction>
</comment>
<evidence type="ECO:0000259" key="7">
    <source>
        <dbReference type="Pfam" id="PF01494"/>
    </source>
</evidence>
<feature type="binding site" evidence="5">
    <location>
        <position position="47"/>
    </location>
    <ligand>
        <name>NADPH</name>
        <dbReference type="ChEBI" id="CHEBI:57783"/>
    </ligand>
</feature>
<dbReference type="InterPro" id="IPR043683">
    <property type="entry name" value="TetX_monooxygenase"/>
</dbReference>
<evidence type="ECO:0000256" key="2">
    <source>
        <dbReference type="ARBA" id="ARBA00022827"/>
    </source>
</evidence>
<dbReference type="InterPro" id="IPR002938">
    <property type="entry name" value="FAD-bd"/>
</dbReference>
<keyword evidence="5" id="KW-0547">Nucleotide-binding</keyword>
<dbReference type="Proteomes" id="UP000190626">
    <property type="component" value="Unassembled WGS sequence"/>
</dbReference>
<dbReference type="HAMAP" id="MF_00845">
    <property type="entry name" value="TetX_monooxygenase"/>
    <property type="match status" value="1"/>
</dbReference>
<dbReference type="Gene3D" id="3.50.50.60">
    <property type="entry name" value="FAD/NAD(P)-binding domain"/>
    <property type="match status" value="1"/>
</dbReference>
<organism evidence="8 9">
    <name type="scientific">Paenibacillus ferrarius</name>
    <dbReference type="NCBI Taxonomy" id="1469647"/>
    <lineage>
        <taxon>Bacteria</taxon>
        <taxon>Bacillati</taxon>
        <taxon>Bacillota</taxon>
        <taxon>Bacilli</taxon>
        <taxon>Bacillales</taxon>
        <taxon>Paenibacillaceae</taxon>
        <taxon>Paenibacillus</taxon>
    </lineage>
</organism>
<dbReference type="SUPFAM" id="SSF51905">
    <property type="entry name" value="FAD/NAD(P)-binding domain"/>
    <property type="match status" value="1"/>
</dbReference>
<dbReference type="AlphaFoldDB" id="A0A1V4HKF8"/>
<dbReference type="EC" id="1.14.13.-" evidence="5"/>
<accession>A0A1V4HKF8</accession>
<dbReference type="Pfam" id="PF01494">
    <property type="entry name" value="FAD_binding_3"/>
    <property type="match status" value="1"/>
</dbReference>
<keyword evidence="1 5" id="KW-0285">Flavoprotein</keyword>
<evidence type="ECO:0000256" key="4">
    <source>
        <dbReference type="ARBA" id="ARBA00023033"/>
    </source>
</evidence>
<keyword evidence="3 5" id="KW-0560">Oxidoreductase</keyword>
<comment type="cofactor">
    <cofactor evidence="5">
        <name>FAD</name>
        <dbReference type="ChEBI" id="CHEBI:57692"/>
    </cofactor>
</comment>
<dbReference type="OrthoDB" id="9806565at2"/>
<dbReference type="GO" id="GO:0071949">
    <property type="term" value="F:FAD binding"/>
    <property type="evidence" value="ECO:0007669"/>
    <property type="project" value="InterPro"/>
</dbReference>
<feature type="binding site" evidence="5">
    <location>
        <position position="54"/>
    </location>
    <ligand>
        <name>FAD</name>
        <dbReference type="ChEBI" id="CHEBI:57692"/>
    </ligand>
</feature>